<dbReference type="PROSITE" id="PS00018">
    <property type="entry name" value="EF_HAND_1"/>
    <property type="match status" value="1"/>
</dbReference>
<comment type="subcellular location">
    <subcellularLocation>
        <location evidence="1">Secreted</location>
    </subcellularLocation>
</comment>
<keyword evidence="2" id="KW-0964">Secreted</keyword>
<dbReference type="SUPFAM" id="SSF100895">
    <property type="entry name" value="Kazal-type serine protease inhibitors"/>
    <property type="match status" value="1"/>
</dbReference>
<dbReference type="OrthoDB" id="9972865at2759"/>
<feature type="domain" description="SPARC/Testican calcium-binding" evidence="8">
    <location>
        <begin position="134"/>
        <end position="243"/>
    </location>
</feature>
<name>J7Q5J7_PATVU</name>
<dbReference type="SUPFAM" id="SSF47473">
    <property type="entry name" value="EF-hand"/>
    <property type="match status" value="1"/>
</dbReference>
<dbReference type="PANTHER" id="PTHR13866">
    <property type="entry name" value="SPARC OSTEONECTIN"/>
    <property type="match status" value="1"/>
</dbReference>
<dbReference type="EMBL" id="HE962382">
    <property type="protein sequence ID" value="CCJ09602.1"/>
    <property type="molecule type" value="mRNA"/>
</dbReference>
<reference evidence="9" key="2">
    <citation type="submission" date="2012-07" db="EMBL/GenBank/DDBJ databases">
        <authorList>
            <person name="Shimeld S."/>
        </authorList>
    </citation>
    <scope>NUCLEOTIDE SEQUENCE</scope>
    <source>
        <tissue evidence="9">Mantle</tissue>
    </source>
</reference>
<proteinExistence type="evidence at transcript level"/>
<evidence type="ECO:0000256" key="5">
    <source>
        <dbReference type="ARBA" id="ARBA00023157"/>
    </source>
</evidence>
<protein>
    <submittedName>
        <fullName evidence="9">SPARC protein</fullName>
    </submittedName>
</protein>
<keyword evidence="4" id="KW-0106">Calcium</keyword>
<dbReference type="Gene3D" id="1.10.238.10">
    <property type="entry name" value="EF-hand"/>
    <property type="match status" value="1"/>
</dbReference>
<dbReference type="GO" id="GO:0050840">
    <property type="term" value="F:extracellular matrix binding"/>
    <property type="evidence" value="ECO:0007669"/>
    <property type="project" value="TreeGrafter"/>
</dbReference>
<gene>
    <name evidence="9" type="primary">sparc</name>
</gene>
<evidence type="ECO:0000256" key="4">
    <source>
        <dbReference type="ARBA" id="ARBA00022837"/>
    </source>
</evidence>
<keyword evidence="3 7" id="KW-0732">Signal</keyword>
<dbReference type="OMA" id="RNICYCR"/>
<dbReference type="PANTHER" id="PTHR13866:SF14">
    <property type="entry name" value="BM-40"/>
    <property type="match status" value="1"/>
</dbReference>
<evidence type="ECO:0000256" key="6">
    <source>
        <dbReference type="ARBA" id="ARBA00023180"/>
    </source>
</evidence>
<dbReference type="Gene3D" id="3.30.60.30">
    <property type="match status" value="1"/>
</dbReference>
<feature type="chain" id="PRO_5003796003" evidence="7">
    <location>
        <begin position="22"/>
        <end position="267"/>
    </location>
</feature>
<organism evidence="9">
    <name type="scientific">Patella vulgata</name>
    <name type="common">Common limpet</name>
    <dbReference type="NCBI Taxonomy" id="6465"/>
    <lineage>
        <taxon>Eukaryota</taxon>
        <taxon>Metazoa</taxon>
        <taxon>Spiralia</taxon>
        <taxon>Lophotrochozoa</taxon>
        <taxon>Mollusca</taxon>
        <taxon>Gastropoda</taxon>
        <taxon>Patellogastropoda</taxon>
        <taxon>Patelloidea</taxon>
        <taxon>Patellidae</taxon>
        <taxon>Patella</taxon>
    </lineage>
</organism>
<accession>J7Q5J7</accession>
<keyword evidence="5" id="KW-1015">Disulfide bond</keyword>
<feature type="signal peptide" evidence="7">
    <location>
        <begin position="1"/>
        <end position="21"/>
    </location>
</feature>
<dbReference type="GO" id="GO:0005509">
    <property type="term" value="F:calcium ion binding"/>
    <property type="evidence" value="ECO:0007669"/>
    <property type="project" value="InterPro"/>
</dbReference>
<evidence type="ECO:0000313" key="9">
    <source>
        <dbReference type="EMBL" id="CCJ09602.1"/>
    </source>
</evidence>
<dbReference type="InterPro" id="IPR011992">
    <property type="entry name" value="EF-hand-dom_pair"/>
</dbReference>
<dbReference type="Pfam" id="PF10591">
    <property type="entry name" value="SPARC_Ca_bdg"/>
    <property type="match status" value="1"/>
</dbReference>
<dbReference type="InterPro" id="IPR036058">
    <property type="entry name" value="Kazal_dom_sf"/>
</dbReference>
<sequence length="267" mass="31104">MRKTIVALLLGLVFTAVYVRANIADDDDDVDEEEVDVEAVEAKPLVNPCENKVCRRGEQCVLDVNRKPSCACLMSCEEEVDQRYWVCSTRNVTYKSDCLLDRDHCLCKRKEKGCSNRNEKRVHLDYFGGCRALTDCPKNEFEEFPDRLREWLFIVMKQLAGRDELNEYLDLLESAKEDANHTDALIWKFCDLDTSPQDRRVSRRELQHTIQSLKAMEHCLVPFLNDCDANNDRRITIREWGNCLKADHVKLENKCKAIRNARGQKRR</sequence>
<dbReference type="InterPro" id="IPR019577">
    <property type="entry name" value="SPARC/Testican_Ca-bd-dom"/>
</dbReference>
<evidence type="ECO:0000256" key="3">
    <source>
        <dbReference type="ARBA" id="ARBA00022729"/>
    </source>
</evidence>
<dbReference type="AlphaFoldDB" id="J7Q5J7"/>
<reference evidence="9" key="1">
    <citation type="journal article" date="2012" name="Mar. Biotechnol.">
        <title>Analysis of a deep transcriptome from the mantle tissue of Patella vulgata Linnaeus (Mollusca: Gastropoda: Patellidae) reveals candidate biomineralising genes.</title>
        <authorList>
            <person name="Werner G.D."/>
            <person name="Gemmell P."/>
            <person name="Grosser S."/>
            <person name="Hamer R."/>
            <person name="Shimeld S.M."/>
        </authorList>
    </citation>
    <scope>NUCLEOTIDE SEQUENCE</scope>
    <source>
        <tissue evidence="9">Mantle</tissue>
    </source>
</reference>
<dbReference type="GO" id="GO:0005615">
    <property type="term" value="C:extracellular space"/>
    <property type="evidence" value="ECO:0007669"/>
    <property type="project" value="TreeGrafter"/>
</dbReference>
<evidence type="ECO:0000256" key="2">
    <source>
        <dbReference type="ARBA" id="ARBA00022525"/>
    </source>
</evidence>
<dbReference type="GO" id="GO:0005518">
    <property type="term" value="F:collagen binding"/>
    <property type="evidence" value="ECO:0007669"/>
    <property type="project" value="TreeGrafter"/>
</dbReference>
<dbReference type="InterPro" id="IPR018247">
    <property type="entry name" value="EF_Hand_1_Ca_BS"/>
</dbReference>
<evidence type="ECO:0000259" key="8">
    <source>
        <dbReference type="Pfam" id="PF10591"/>
    </source>
</evidence>
<evidence type="ECO:0000256" key="1">
    <source>
        <dbReference type="ARBA" id="ARBA00004613"/>
    </source>
</evidence>
<keyword evidence="6" id="KW-0325">Glycoprotein</keyword>
<evidence type="ECO:0000256" key="7">
    <source>
        <dbReference type="SAM" id="SignalP"/>
    </source>
</evidence>